<protein>
    <submittedName>
        <fullName evidence="3">Intradiol ring-cleavage dioxygenase</fullName>
    </submittedName>
</protein>
<evidence type="ECO:0000256" key="1">
    <source>
        <dbReference type="SAM" id="MobiDB-lite"/>
    </source>
</evidence>
<dbReference type="InterPro" id="IPR000627">
    <property type="entry name" value="Intradiol_dOase_C"/>
</dbReference>
<proteinExistence type="predicted"/>
<feature type="domain" description="Intradiol ring-cleavage dioxygenases" evidence="2">
    <location>
        <begin position="146"/>
        <end position="215"/>
    </location>
</feature>
<evidence type="ECO:0000313" key="3">
    <source>
        <dbReference type="EMBL" id="MEJ1091462.1"/>
    </source>
</evidence>
<feature type="compositionally biased region" description="Low complexity" evidence="1">
    <location>
        <begin position="68"/>
        <end position="96"/>
    </location>
</feature>
<reference evidence="3 4" key="1">
    <citation type="submission" date="2024-02" db="EMBL/GenBank/DDBJ databases">
        <authorList>
            <person name="Saticioglu I.B."/>
        </authorList>
    </citation>
    <scope>NUCLEOTIDE SEQUENCE [LARGE SCALE GENOMIC DNA]</scope>
    <source>
        <strain evidence="3 4">Mu-43</strain>
    </source>
</reference>
<feature type="region of interest" description="Disordered" evidence="1">
    <location>
        <begin position="68"/>
        <end position="122"/>
    </location>
</feature>
<gene>
    <name evidence="3" type="ORF">WDU93_07100</name>
</gene>
<dbReference type="PANTHER" id="PTHR34315:SF1">
    <property type="entry name" value="INTRADIOL RING-CLEAVAGE DIOXYGENASES DOMAIN-CONTAINING PROTEIN-RELATED"/>
    <property type="match status" value="1"/>
</dbReference>
<name>A0ABU8LJH0_9MICO</name>
<dbReference type="Proteomes" id="UP001366085">
    <property type="component" value="Unassembled WGS sequence"/>
</dbReference>
<dbReference type="Gene3D" id="2.60.130.10">
    <property type="entry name" value="Aromatic compound dioxygenase"/>
    <property type="match status" value="1"/>
</dbReference>
<dbReference type="PANTHER" id="PTHR34315">
    <property type="match status" value="1"/>
</dbReference>
<dbReference type="Pfam" id="PF00775">
    <property type="entry name" value="Dioxygenase_C"/>
    <property type="match status" value="1"/>
</dbReference>
<evidence type="ECO:0000259" key="2">
    <source>
        <dbReference type="Pfam" id="PF00775"/>
    </source>
</evidence>
<keyword evidence="3" id="KW-0560">Oxidoreductase</keyword>
<dbReference type="GO" id="GO:0051213">
    <property type="term" value="F:dioxygenase activity"/>
    <property type="evidence" value="ECO:0007669"/>
    <property type="project" value="UniProtKB-KW"/>
</dbReference>
<feature type="region of interest" description="Disordered" evidence="1">
    <location>
        <begin position="1"/>
        <end position="31"/>
    </location>
</feature>
<dbReference type="InterPro" id="IPR015889">
    <property type="entry name" value="Intradiol_dOase_core"/>
</dbReference>
<dbReference type="SUPFAM" id="SSF49482">
    <property type="entry name" value="Aromatic compound dioxygenase"/>
    <property type="match status" value="1"/>
</dbReference>
<feature type="compositionally biased region" description="Basic and acidic residues" evidence="1">
    <location>
        <begin position="1"/>
        <end position="20"/>
    </location>
</feature>
<sequence length="305" mass="32028">MGTTARREDDTMSTDTDPRWLDANGDPIDEDHRGLVYDIRTLIDRRRALGIFGGIAATTLLAACAPATSSSTATATPTATTTPTTEPTTEATTEATGPVEEVPDETAGPYPGDGSNGVNVLDDSGIVRSDIRSSFGSSTTTAEGVPLEIVLTVRDAATGAAMVGAGVYLWHCDRDGNYSLYSQAAQNENYLRGVQETDDTGTVRFTSIYPACYTGRWPHIHFEVYEDVATAVATGPIVKTSQIALPAETNAKVYATSGYEQSVRTSSQVTLTSDNVFGEDGGILQLATMSGSVDAGYTAALTIGV</sequence>
<comment type="caution">
    <text evidence="3">The sequence shown here is derived from an EMBL/GenBank/DDBJ whole genome shotgun (WGS) entry which is preliminary data.</text>
</comment>
<evidence type="ECO:0000313" key="4">
    <source>
        <dbReference type="Proteomes" id="UP001366085"/>
    </source>
</evidence>
<keyword evidence="4" id="KW-1185">Reference proteome</keyword>
<accession>A0ABU8LJH0</accession>
<organism evidence="3 4">
    <name type="scientific">Microbacterium istanbulense</name>
    <dbReference type="NCBI Taxonomy" id="3122049"/>
    <lineage>
        <taxon>Bacteria</taxon>
        <taxon>Bacillati</taxon>
        <taxon>Actinomycetota</taxon>
        <taxon>Actinomycetes</taxon>
        <taxon>Micrococcales</taxon>
        <taxon>Microbacteriaceae</taxon>
        <taxon>Microbacterium</taxon>
    </lineage>
</organism>
<dbReference type="EMBL" id="JBBDGN010000005">
    <property type="protein sequence ID" value="MEJ1091462.1"/>
    <property type="molecule type" value="Genomic_DNA"/>
</dbReference>
<keyword evidence="3" id="KW-0223">Dioxygenase</keyword>
<dbReference type="CDD" id="cd03457">
    <property type="entry name" value="intradiol_dioxygenase_like"/>
    <property type="match status" value="1"/>
</dbReference>